<dbReference type="Gene3D" id="1.20.58.1520">
    <property type="match status" value="1"/>
</dbReference>
<organism evidence="3 4">
    <name type="scientific">Terfezia boudieri ATCC MYA-4762</name>
    <dbReference type="NCBI Taxonomy" id="1051890"/>
    <lineage>
        <taxon>Eukaryota</taxon>
        <taxon>Fungi</taxon>
        <taxon>Dikarya</taxon>
        <taxon>Ascomycota</taxon>
        <taxon>Pezizomycotina</taxon>
        <taxon>Pezizomycetes</taxon>
        <taxon>Pezizales</taxon>
        <taxon>Pezizaceae</taxon>
        <taxon>Terfezia</taxon>
    </lineage>
</organism>
<dbReference type="GO" id="GO:1990023">
    <property type="term" value="C:mitotic spindle midzone"/>
    <property type="evidence" value="ECO:0007669"/>
    <property type="project" value="TreeGrafter"/>
</dbReference>
<name>A0A3N4M4E9_9PEZI</name>
<dbReference type="InterPro" id="IPR007145">
    <property type="entry name" value="MAP65_Ase1_PRC1"/>
</dbReference>
<dbReference type="GO" id="GO:0005737">
    <property type="term" value="C:cytoplasm"/>
    <property type="evidence" value="ECO:0007669"/>
    <property type="project" value="TreeGrafter"/>
</dbReference>
<dbReference type="Pfam" id="PF03999">
    <property type="entry name" value="MAP65_ASE1"/>
    <property type="match status" value="1"/>
</dbReference>
<feature type="compositionally biased region" description="Low complexity" evidence="2">
    <location>
        <begin position="506"/>
        <end position="525"/>
    </location>
</feature>
<dbReference type="STRING" id="1051890.A0A3N4M4E9"/>
<feature type="compositionally biased region" description="Polar residues" evidence="2">
    <location>
        <begin position="541"/>
        <end position="555"/>
    </location>
</feature>
<dbReference type="OrthoDB" id="642895at2759"/>
<proteinExistence type="predicted"/>
<dbReference type="GO" id="GO:0008017">
    <property type="term" value="F:microtubule binding"/>
    <property type="evidence" value="ECO:0007669"/>
    <property type="project" value="InterPro"/>
</dbReference>
<dbReference type="PANTHER" id="PTHR19321:SF41">
    <property type="entry name" value="FASCETTO-RELATED"/>
    <property type="match status" value="1"/>
</dbReference>
<feature type="coiled-coil region" evidence="1">
    <location>
        <begin position="226"/>
        <end position="253"/>
    </location>
</feature>
<keyword evidence="4" id="KW-1185">Reference proteome</keyword>
<reference evidence="3 4" key="1">
    <citation type="journal article" date="2018" name="Nat. Ecol. Evol.">
        <title>Pezizomycetes genomes reveal the molecular basis of ectomycorrhizal truffle lifestyle.</title>
        <authorList>
            <person name="Murat C."/>
            <person name="Payen T."/>
            <person name="Noel B."/>
            <person name="Kuo A."/>
            <person name="Morin E."/>
            <person name="Chen J."/>
            <person name="Kohler A."/>
            <person name="Krizsan K."/>
            <person name="Balestrini R."/>
            <person name="Da Silva C."/>
            <person name="Montanini B."/>
            <person name="Hainaut M."/>
            <person name="Levati E."/>
            <person name="Barry K.W."/>
            <person name="Belfiori B."/>
            <person name="Cichocki N."/>
            <person name="Clum A."/>
            <person name="Dockter R.B."/>
            <person name="Fauchery L."/>
            <person name="Guy J."/>
            <person name="Iotti M."/>
            <person name="Le Tacon F."/>
            <person name="Lindquist E.A."/>
            <person name="Lipzen A."/>
            <person name="Malagnac F."/>
            <person name="Mello A."/>
            <person name="Molinier V."/>
            <person name="Miyauchi S."/>
            <person name="Poulain J."/>
            <person name="Riccioni C."/>
            <person name="Rubini A."/>
            <person name="Sitrit Y."/>
            <person name="Splivallo R."/>
            <person name="Traeger S."/>
            <person name="Wang M."/>
            <person name="Zifcakova L."/>
            <person name="Wipf D."/>
            <person name="Zambonelli A."/>
            <person name="Paolocci F."/>
            <person name="Nowrousian M."/>
            <person name="Ottonello S."/>
            <person name="Baldrian P."/>
            <person name="Spatafora J.W."/>
            <person name="Henrissat B."/>
            <person name="Nagy L.G."/>
            <person name="Aury J.M."/>
            <person name="Wincker P."/>
            <person name="Grigoriev I.V."/>
            <person name="Bonfante P."/>
            <person name="Martin F.M."/>
        </authorList>
    </citation>
    <scope>NUCLEOTIDE SEQUENCE [LARGE SCALE GENOMIC DNA]</scope>
    <source>
        <strain evidence="3 4">ATCC MYA-4762</strain>
    </source>
</reference>
<evidence type="ECO:0000313" key="3">
    <source>
        <dbReference type="EMBL" id="RPB29867.1"/>
    </source>
</evidence>
<feature type="compositionally biased region" description="Polar residues" evidence="2">
    <location>
        <begin position="591"/>
        <end position="608"/>
    </location>
</feature>
<dbReference type="AlphaFoldDB" id="A0A3N4M4E9"/>
<evidence type="ECO:0008006" key="5">
    <source>
        <dbReference type="Google" id="ProtNLM"/>
    </source>
</evidence>
<accession>A0A3N4M4E9</accession>
<feature type="region of interest" description="Disordered" evidence="2">
    <location>
        <begin position="706"/>
        <end position="733"/>
    </location>
</feature>
<evidence type="ECO:0000313" key="4">
    <source>
        <dbReference type="Proteomes" id="UP000267821"/>
    </source>
</evidence>
<feature type="compositionally biased region" description="Low complexity" evidence="2">
    <location>
        <begin position="457"/>
        <end position="471"/>
    </location>
</feature>
<evidence type="ECO:0000256" key="2">
    <source>
        <dbReference type="SAM" id="MobiDB-lite"/>
    </source>
</evidence>
<feature type="compositionally biased region" description="Basic and acidic residues" evidence="2">
    <location>
        <begin position="639"/>
        <end position="653"/>
    </location>
</feature>
<feature type="region of interest" description="Disordered" evidence="2">
    <location>
        <begin position="450"/>
        <end position="674"/>
    </location>
</feature>
<protein>
    <recommendedName>
        <fullName evidence="5">Microtubule associated protein</fullName>
    </recommendedName>
</protein>
<dbReference type="GO" id="GO:0051256">
    <property type="term" value="P:mitotic spindle midzone assembly"/>
    <property type="evidence" value="ECO:0007669"/>
    <property type="project" value="TreeGrafter"/>
</dbReference>
<dbReference type="InParanoid" id="A0A3N4M4E9"/>
<dbReference type="EMBL" id="ML121527">
    <property type="protein sequence ID" value="RPB29867.1"/>
    <property type="molecule type" value="Genomic_DNA"/>
</dbReference>
<dbReference type="Proteomes" id="UP000267821">
    <property type="component" value="Unassembled WGS sequence"/>
</dbReference>
<gene>
    <name evidence="3" type="ORF">L211DRAFT_47329</name>
</gene>
<keyword evidence="1" id="KW-0175">Coiled coil</keyword>
<evidence type="ECO:0000256" key="1">
    <source>
        <dbReference type="SAM" id="Coils"/>
    </source>
</evidence>
<feature type="compositionally biased region" description="Low complexity" evidence="2">
    <location>
        <begin position="710"/>
        <end position="722"/>
    </location>
</feature>
<feature type="compositionally biased region" description="Polar residues" evidence="2">
    <location>
        <begin position="628"/>
        <end position="638"/>
    </location>
</feature>
<sequence length="784" mass="88768">MNTGGPADLVQQIEKTLRDLKQTYEDIGISGHEKEQRTQNVYKALQDCLRDQVNSTNREKEKLLEECTTLIQSIRQMQKSIDYDADDQTLRITLPLVQCRQALEEKMKHTTSLHAARFEQVIDLSRELRKYADFLEPSFLKIELPPDDHSMALNFNLSNSYRKSLDQEFNRVYMEFQRRSRRMQEVSTEIVQMWAELGTHQAQMDRKILAVYSTQPEQLGLKGEDIRNLQLRLRSLREEKQAREQRIAELSDHIMPLWEKLNVEEEFRERFLSTHRGVSLKVISEIESEYERLSQLKKDNLHIFVEEARTTIQTLWDQLYYSEDEMLEFEAAFVDEYTEALLSVHEAEIAHLEQLLEDRGPILSLIDKHRSLLEDREQLAISSTDASRLTQRGGQRDPTRLLREEKMRKRIAKDLPKIEVELRAALEQWEEETGTAFTVRGKDYLQSLPPVSKPLVRSSSRGPASASGGASLKCPPTPGPQTRGSRSQSVKEIRPALQPVLKHSVSSASTATNTTSISRSNAISRPKTPGASRDEGRPKTSLANRPKTPTTSTVRGTPGYALLSKTPSRNARPALTNMTHEPTATERADRTSTNSDTRSMASYKSSGSIRRKMPPPPTPSGAPRLGKNVSTSPSQQTLRRGDSMHSRSSREGSVDQSIRCITPPEPSTPGSVYHNRAYLRNGASSYKDSSAEGMSPKQLQQLHPRAFSGTSSESSSTVVSSENWETFEDSDDDEDLRTMYLQKLRMNSGPKSPVEYGYRNFGGALPNSSIAIVGDDEWDDHERS</sequence>
<dbReference type="PANTHER" id="PTHR19321">
    <property type="entry name" value="PROTEIN REGULATOR OF CYTOKINESIS 1 PRC1-RELATED"/>
    <property type="match status" value="1"/>
</dbReference>